<dbReference type="AlphaFoldDB" id="A0A401S7C2"/>
<dbReference type="CDD" id="cd00078">
    <property type="entry name" value="HECTc"/>
    <property type="match status" value="1"/>
</dbReference>
<evidence type="ECO:0000256" key="4">
    <source>
        <dbReference type="PROSITE-ProRule" id="PRU00104"/>
    </source>
</evidence>
<evidence type="ECO:0000313" key="7">
    <source>
        <dbReference type="EMBL" id="GCC26292.1"/>
    </source>
</evidence>
<proteinExistence type="predicted"/>
<dbReference type="Pfam" id="PF00632">
    <property type="entry name" value="HECT"/>
    <property type="match status" value="1"/>
</dbReference>
<dbReference type="FunFam" id="3.30.2410.10:FF:000003">
    <property type="entry name" value="probable E3 ubiquitin-protein ligase HERC4 isoform X1"/>
    <property type="match status" value="1"/>
</dbReference>
<feature type="domain" description="HECT" evidence="6">
    <location>
        <begin position="636"/>
        <end position="954"/>
    </location>
</feature>
<dbReference type="Pfam" id="PF25390">
    <property type="entry name" value="WD40_RLD"/>
    <property type="match status" value="1"/>
</dbReference>
<dbReference type="PRINTS" id="PR00633">
    <property type="entry name" value="RCCNDNSATION"/>
</dbReference>
<dbReference type="PROSITE" id="PS00626">
    <property type="entry name" value="RCC1_2"/>
    <property type="match status" value="4"/>
</dbReference>
<keyword evidence="8" id="KW-1185">Reference proteome</keyword>
<evidence type="ECO:0000259" key="6">
    <source>
        <dbReference type="PROSITE" id="PS50237"/>
    </source>
</evidence>
<reference evidence="7 8" key="1">
    <citation type="journal article" date="2018" name="Nat. Ecol. Evol.">
        <title>Shark genomes provide insights into elasmobranch evolution and the origin of vertebrates.</title>
        <authorList>
            <person name="Hara Y"/>
            <person name="Yamaguchi K"/>
            <person name="Onimaru K"/>
            <person name="Kadota M"/>
            <person name="Koyanagi M"/>
            <person name="Keeley SD"/>
            <person name="Tatsumi K"/>
            <person name="Tanaka K"/>
            <person name="Motone F"/>
            <person name="Kageyama Y"/>
            <person name="Nozu R"/>
            <person name="Adachi N"/>
            <person name="Nishimura O"/>
            <person name="Nakagawa R"/>
            <person name="Tanegashima C"/>
            <person name="Kiyatake I"/>
            <person name="Matsumoto R"/>
            <person name="Murakumo K"/>
            <person name="Nishida K"/>
            <person name="Terakita A"/>
            <person name="Kuratani S"/>
            <person name="Sato K"/>
            <person name="Hyodo S Kuraku.S."/>
        </authorList>
    </citation>
    <scope>NUCLEOTIDE SEQUENCE [LARGE SCALE GENOMIC DNA]</scope>
</reference>
<dbReference type="GO" id="GO:0061630">
    <property type="term" value="F:ubiquitin protein ligase activity"/>
    <property type="evidence" value="ECO:0007669"/>
    <property type="project" value="TreeGrafter"/>
</dbReference>
<feature type="repeat" description="RCC1" evidence="5">
    <location>
        <begin position="191"/>
        <end position="241"/>
    </location>
</feature>
<evidence type="ECO:0000256" key="3">
    <source>
        <dbReference type="ARBA" id="ARBA00022786"/>
    </source>
</evidence>
<dbReference type="SMART" id="SM00119">
    <property type="entry name" value="HECTc"/>
    <property type="match status" value="1"/>
</dbReference>
<feature type="repeat" description="RCC1" evidence="5">
    <location>
        <begin position="86"/>
        <end position="138"/>
    </location>
</feature>
<keyword evidence="1" id="KW-0808">Transferase</keyword>
<dbReference type="STRING" id="137246.A0A401S7C2"/>
<dbReference type="OMA" id="NFVTTYQ"/>
<comment type="caution">
    <text evidence="7">The sequence shown here is derived from an EMBL/GenBank/DDBJ whole genome shotgun (WGS) entry which is preliminary data.</text>
</comment>
<accession>A0A401S7C2</accession>
<organism evidence="7 8">
    <name type="scientific">Chiloscyllium punctatum</name>
    <name type="common">Brownbanded bambooshark</name>
    <name type="synonym">Hemiscyllium punctatum</name>
    <dbReference type="NCBI Taxonomy" id="137246"/>
    <lineage>
        <taxon>Eukaryota</taxon>
        <taxon>Metazoa</taxon>
        <taxon>Chordata</taxon>
        <taxon>Craniata</taxon>
        <taxon>Vertebrata</taxon>
        <taxon>Chondrichthyes</taxon>
        <taxon>Elasmobranchii</taxon>
        <taxon>Galeomorphii</taxon>
        <taxon>Galeoidea</taxon>
        <taxon>Orectolobiformes</taxon>
        <taxon>Hemiscylliidae</taxon>
        <taxon>Chiloscyllium</taxon>
    </lineage>
</organism>
<feature type="repeat" description="RCC1" evidence="5">
    <location>
        <begin position="34"/>
        <end position="85"/>
    </location>
</feature>
<name>A0A401S7C2_CHIPU</name>
<dbReference type="PANTHER" id="PTHR45622:SF11">
    <property type="entry name" value="E3 UBIQUITIN-PROTEIN LIGASE HERC6-RELATED"/>
    <property type="match status" value="1"/>
</dbReference>
<evidence type="ECO:0000256" key="1">
    <source>
        <dbReference type="ARBA" id="ARBA00022679"/>
    </source>
</evidence>
<dbReference type="Proteomes" id="UP000287033">
    <property type="component" value="Unassembled WGS sequence"/>
</dbReference>
<dbReference type="InterPro" id="IPR009091">
    <property type="entry name" value="RCC1/BLIP-II"/>
</dbReference>
<dbReference type="OrthoDB" id="8068875at2759"/>
<keyword evidence="2" id="KW-0677">Repeat</keyword>
<dbReference type="GO" id="GO:0006511">
    <property type="term" value="P:ubiquitin-dependent protein catabolic process"/>
    <property type="evidence" value="ECO:0007669"/>
    <property type="project" value="TreeGrafter"/>
</dbReference>
<feature type="repeat" description="RCC1" evidence="5">
    <location>
        <begin position="139"/>
        <end position="190"/>
    </location>
</feature>
<dbReference type="SUPFAM" id="SSF50985">
    <property type="entry name" value="RCC1/BLIP-II"/>
    <property type="match status" value="1"/>
</dbReference>
<dbReference type="Gene3D" id="3.30.2160.10">
    <property type="entry name" value="Hect, E3 ligase catalytic domain"/>
    <property type="match status" value="1"/>
</dbReference>
<evidence type="ECO:0000256" key="2">
    <source>
        <dbReference type="ARBA" id="ARBA00022737"/>
    </source>
</evidence>
<dbReference type="Gene3D" id="3.90.1750.10">
    <property type="entry name" value="Hect, E3 ligase catalytic domains"/>
    <property type="match status" value="1"/>
</dbReference>
<dbReference type="PANTHER" id="PTHR45622">
    <property type="entry name" value="UBIQUITIN-PROTEIN LIGASE E3A-RELATED"/>
    <property type="match status" value="1"/>
</dbReference>
<dbReference type="InterPro" id="IPR000408">
    <property type="entry name" value="Reg_chr_condens"/>
</dbReference>
<dbReference type="InterPro" id="IPR051709">
    <property type="entry name" value="Ub-ligase/GTPase-reg"/>
</dbReference>
<keyword evidence="3 4" id="KW-0833">Ubl conjugation pathway</keyword>
<feature type="active site" description="Glycyl thioester intermediate" evidence="4">
    <location>
        <position position="922"/>
    </location>
</feature>
<gene>
    <name evidence="7" type="ORF">chiPu_0004708</name>
</gene>
<dbReference type="InterPro" id="IPR000569">
    <property type="entry name" value="HECT_dom"/>
</dbReference>
<dbReference type="Gene3D" id="2.130.10.30">
    <property type="entry name" value="Regulator of chromosome condensation 1/beta-lactamase-inhibitor protein II"/>
    <property type="match status" value="2"/>
</dbReference>
<evidence type="ECO:0000313" key="8">
    <source>
        <dbReference type="Proteomes" id="UP000287033"/>
    </source>
</evidence>
<dbReference type="SUPFAM" id="SSF56204">
    <property type="entry name" value="Hect, E3 ligase catalytic domain"/>
    <property type="match status" value="1"/>
</dbReference>
<dbReference type="PROSITE" id="PS50012">
    <property type="entry name" value="RCC1_3"/>
    <property type="match status" value="4"/>
</dbReference>
<dbReference type="InterPro" id="IPR058923">
    <property type="entry name" value="RCC1-like_dom"/>
</dbReference>
<sequence length="954" mass="108344">MCVIKAYRVMALSTKKVVHVACGKHHTLALCENGSVFAWGAGTYGQLGIGRCCDIVSRPRWVELASIPIVQVTCGRYHSLALSKGGAIYSWGQNTYGQLGLGEEVYSQLQPRHVISLTGIPVAQIAAGGRHSFVLSLSGAVFSWGRNNHGQLGLKSTVDKVSPCRVKQMKKHRVTYISCGSQHTALLTKSGSVFTCGEGRAGQLGLSTKADVNTFQKVEQIKDEVSQIACGSYHTLAYIPSSDLVVSFGFAIHGKMEENSTNNHIHAELQNAKIYKIFAGPNSSFIQTQHPTPAADFRCRDSAQQILTMNEAIVDKWINTTDFSKERREAEKEIEIIFSSSSCVTGSFLKQSDGDQPKTGTDILSVDVEAARALFRKLTRNYWIVQTIIPKLAWQLIPNLKNLRHDKEALMIYLILPESSLMQYNETMQDMLSVCVGAIERLDDASKNILRKCWSTLKSSYLNNLVQMYRSAVVILLTSLHALIIELPCHPSINVVENILREALNVLELVYRANMEAQHNIPQNKFYIDEILLFDVGFDLIRFREHQRIMPNELEEKKVPLMFCCYPFIFNLTAKIQILHVDSVLEKTKAFVEAMNFTCRNICMGSPEPPKYPIFNLKVNRQDLVSDTFKKLVQVGVEDLRKELKVKFEGELGMDLGAVRQEFFLSLFKELIQPDFGMFIYREGFRIIWFPPEISVPIRNYYLLGILCGLVVYNFSVVYIPFPLALFKKLLGVKPTLEDLKELEPSLEKSLQYVLDNDMDLDINFSITWEEKQVELIPNGSNQAVTKENKEEYVNACVNYIFTTSVKEPFGEFRKGFYKVCDKTLLKFFQPQELMDILIGNDDYDWNILEKNTTYSNNCSRSHPTIVMFWKVFHDLSLGEKKKFLLFLTSKDRLPVMGMMCINIHINLSPLSEDNYPEADVCFSTLRLPEYSSEEILKEKLMTAINTKGRFDKL</sequence>
<dbReference type="InterPro" id="IPR035983">
    <property type="entry name" value="Hect_E3_ubiquitin_ligase"/>
</dbReference>
<dbReference type="EMBL" id="BEZZ01000117">
    <property type="protein sequence ID" value="GCC26292.1"/>
    <property type="molecule type" value="Genomic_DNA"/>
</dbReference>
<evidence type="ECO:0000256" key="5">
    <source>
        <dbReference type="PROSITE-ProRule" id="PRU00235"/>
    </source>
</evidence>
<dbReference type="PROSITE" id="PS50237">
    <property type="entry name" value="HECT"/>
    <property type="match status" value="1"/>
</dbReference>
<dbReference type="GO" id="GO:0005737">
    <property type="term" value="C:cytoplasm"/>
    <property type="evidence" value="ECO:0007669"/>
    <property type="project" value="TreeGrafter"/>
</dbReference>
<protein>
    <recommendedName>
        <fullName evidence="6">HECT domain-containing protein</fullName>
    </recommendedName>
</protein>
<dbReference type="Gene3D" id="3.30.2410.10">
    <property type="entry name" value="Hect, E3 ligase catalytic domain"/>
    <property type="match status" value="1"/>
</dbReference>
<dbReference type="GO" id="GO:0016567">
    <property type="term" value="P:protein ubiquitination"/>
    <property type="evidence" value="ECO:0007669"/>
    <property type="project" value="TreeGrafter"/>
</dbReference>